<reference evidence="1 3" key="1">
    <citation type="submission" date="2016-03" db="EMBL/GenBank/DDBJ databases">
        <title>Complete genome of Aminobacter aminovorans KCTC 2477.</title>
        <authorList>
            <person name="Kim K.M."/>
        </authorList>
    </citation>
    <scope>NUCLEOTIDE SEQUENCE [LARGE SCALE GENOMIC DNA]</scope>
    <source>
        <strain evidence="1 3">KCTC 2477</strain>
    </source>
</reference>
<dbReference type="EMBL" id="JACICB010000005">
    <property type="protein sequence ID" value="MBB3705339.1"/>
    <property type="molecule type" value="Genomic_DNA"/>
</dbReference>
<protein>
    <recommendedName>
        <fullName evidence="5">DUF4287 domain-containing protein</fullName>
    </recommendedName>
</protein>
<gene>
    <name evidence="1" type="ORF">AA2016_4610</name>
    <name evidence="2" type="ORF">FHS67_001651</name>
</gene>
<name>A0AAC8YRY7_AMIAI</name>
<dbReference type="KEGG" id="aak:AA2016_4610"/>
<evidence type="ECO:0008006" key="5">
    <source>
        <dbReference type="Google" id="ProtNLM"/>
    </source>
</evidence>
<accession>A0AAC8YRY7</accession>
<dbReference type="Proteomes" id="UP000075755">
    <property type="component" value="Chromosome"/>
</dbReference>
<evidence type="ECO:0000313" key="2">
    <source>
        <dbReference type="EMBL" id="MBB3705339.1"/>
    </source>
</evidence>
<reference evidence="2 4" key="2">
    <citation type="submission" date="2020-08" db="EMBL/GenBank/DDBJ databases">
        <title>Genomic Encyclopedia of Type Strains, Phase IV (KMG-IV): sequencing the most valuable type-strain genomes for metagenomic binning, comparative biology and taxonomic classification.</title>
        <authorList>
            <person name="Goeker M."/>
        </authorList>
    </citation>
    <scope>NUCLEOTIDE SEQUENCE [LARGE SCALE GENOMIC DNA]</scope>
    <source>
        <strain evidence="2 4">DSM 10368</strain>
    </source>
</reference>
<dbReference type="AlphaFoldDB" id="A0AAC8YRY7"/>
<dbReference type="InterPro" id="IPR025629">
    <property type="entry name" value="DUF4287"/>
</dbReference>
<evidence type="ECO:0000313" key="4">
    <source>
        <dbReference type="Proteomes" id="UP000577697"/>
    </source>
</evidence>
<proteinExistence type="predicted"/>
<dbReference type="RefSeq" id="WP_067964199.1">
    <property type="nucleotide sequence ID" value="NZ_CP015005.1"/>
</dbReference>
<dbReference type="Proteomes" id="UP000577697">
    <property type="component" value="Unassembled WGS sequence"/>
</dbReference>
<evidence type="ECO:0000313" key="1">
    <source>
        <dbReference type="EMBL" id="AMS43520.1"/>
    </source>
</evidence>
<evidence type="ECO:0000313" key="3">
    <source>
        <dbReference type="Proteomes" id="UP000075755"/>
    </source>
</evidence>
<sequence length="76" mass="7897">MSFQAYLDTIKTKTGKGPEELAALADGKGFSDAGKLKAGVKAGQIVEWLGSEFGLGHGHSMAVYALLSGKKQVGDK</sequence>
<dbReference type="EMBL" id="CP015005">
    <property type="protein sequence ID" value="AMS43520.1"/>
    <property type="molecule type" value="Genomic_DNA"/>
</dbReference>
<dbReference type="Pfam" id="PF14117">
    <property type="entry name" value="DUF4287"/>
    <property type="match status" value="1"/>
</dbReference>
<organism evidence="1 3">
    <name type="scientific">Aminobacter aminovorans</name>
    <name type="common">Chelatobacter heintzii</name>
    <dbReference type="NCBI Taxonomy" id="83263"/>
    <lineage>
        <taxon>Bacteria</taxon>
        <taxon>Pseudomonadati</taxon>
        <taxon>Pseudomonadota</taxon>
        <taxon>Alphaproteobacteria</taxon>
        <taxon>Hyphomicrobiales</taxon>
        <taxon>Phyllobacteriaceae</taxon>
        <taxon>Aminobacter</taxon>
    </lineage>
</organism>
<keyword evidence="4" id="KW-1185">Reference proteome</keyword>